<proteinExistence type="inferred from homology"/>
<organism evidence="10 11">
    <name type="scientific">Knoellia aerolata DSM 18566</name>
    <dbReference type="NCBI Taxonomy" id="1385519"/>
    <lineage>
        <taxon>Bacteria</taxon>
        <taxon>Bacillati</taxon>
        <taxon>Actinomycetota</taxon>
        <taxon>Actinomycetes</taxon>
        <taxon>Micrococcales</taxon>
        <taxon>Intrasporangiaceae</taxon>
        <taxon>Knoellia</taxon>
    </lineage>
</organism>
<feature type="transmembrane region" description="Helical" evidence="8">
    <location>
        <begin position="21"/>
        <end position="38"/>
    </location>
</feature>
<feature type="compositionally biased region" description="Polar residues" evidence="7">
    <location>
        <begin position="306"/>
        <end position="315"/>
    </location>
</feature>
<keyword evidence="3" id="KW-1003">Cell membrane</keyword>
<evidence type="ECO:0000313" key="11">
    <source>
        <dbReference type="Proteomes" id="UP000030013"/>
    </source>
</evidence>
<comment type="similarity">
    <text evidence="2">Belongs to the acyltransferase 3 family.</text>
</comment>
<feature type="transmembrane region" description="Helical" evidence="8">
    <location>
        <begin position="225"/>
        <end position="244"/>
    </location>
</feature>
<accession>A0A0A0JXV3</accession>
<keyword evidence="5 8" id="KW-1133">Transmembrane helix</keyword>
<feature type="transmembrane region" description="Helical" evidence="8">
    <location>
        <begin position="264"/>
        <end position="283"/>
    </location>
</feature>
<evidence type="ECO:0000256" key="5">
    <source>
        <dbReference type="ARBA" id="ARBA00022989"/>
    </source>
</evidence>
<dbReference type="GO" id="GO:0009246">
    <property type="term" value="P:enterobacterial common antigen biosynthetic process"/>
    <property type="evidence" value="ECO:0007669"/>
    <property type="project" value="TreeGrafter"/>
</dbReference>
<protein>
    <recommendedName>
        <fullName evidence="9">Acyltransferase 3 domain-containing protein</fullName>
    </recommendedName>
</protein>
<dbReference type="EMBL" id="AVPL01000028">
    <property type="protein sequence ID" value="KGN40902.1"/>
    <property type="molecule type" value="Genomic_DNA"/>
</dbReference>
<feature type="region of interest" description="Disordered" evidence="7">
    <location>
        <begin position="294"/>
        <end position="315"/>
    </location>
</feature>
<evidence type="ECO:0000256" key="4">
    <source>
        <dbReference type="ARBA" id="ARBA00022692"/>
    </source>
</evidence>
<evidence type="ECO:0000256" key="2">
    <source>
        <dbReference type="ARBA" id="ARBA00007400"/>
    </source>
</evidence>
<evidence type="ECO:0000256" key="7">
    <source>
        <dbReference type="SAM" id="MobiDB-lite"/>
    </source>
</evidence>
<evidence type="ECO:0000313" key="10">
    <source>
        <dbReference type="EMBL" id="KGN40902.1"/>
    </source>
</evidence>
<reference evidence="10 11" key="1">
    <citation type="submission" date="2013-08" db="EMBL/GenBank/DDBJ databases">
        <title>The genome sequence of Knoellia aerolata.</title>
        <authorList>
            <person name="Zhu W."/>
            <person name="Wang G."/>
        </authorList>
    </citation>
    <scope>NUCLEOTIDE SEQUENCE [LARGE SCALE GENOMIC DNA]</scope>
    <source>
        <strain evidence="10 11">DSM 18566</strain>
    </source>
</reference>
<feature type="transmembrane region" description="Helical" evidence="8">
    <location>
        <begin position="170"/>
        <end position="190"/>
    </location>
</feature>
<gene>
    <name evidence="10" type="ORF">N801_10600</name>
</gene>
<dbReference type="RefSeq" id="WP_052112879.1">
    <property type="nucleotide sequence ID" value="NZ_AVPL01000028.1"/>
</dbReference>
<keyword evidence="6 8" id="KW-0472">Membrane</keyword>
<feature type="transmembrane region" description="Helical" evidence="8">
    <location>
        <begin position="202"/>
        <end position="218"/>
    </location>
</feature>
<comment type="subcellular location">
    <subcellularLocation>
        <location evidence="1">Cell membrane</location>
        <topology evidence="1">Multi-pass membrane protein</topology>
    </subcellularLocation>
</comment>
<dbReference type="eggNOG" id="COG3274">
    <property type="taxonomic scope" value="Bacteria"/>
</dbReference>
<evidence type="ECO:0000256" key="3">
    <source>
        <dbReference type="ARBA" id="ARBA00022475"/>
    </source>
</evidence>
<dbReference type="Proteomes" id="UP000030013">
    <property type="component" value="Unassembled WGS sequence"/>
</dbReference>
<dbReference type="GO" id="GO:0016413">
    <property type="term" value="F:O-acetyltransferase activity"/>
    <property type="evidence" value="ECO:0007669"/>
    <property type="project" value="TreeGrafter"/>
</dbReference>
<dbReference type="PANTHER" id="PTHR40074">
    <property type="entry name" value="O-ACETYLTRANSFERASE WECH"/>
    <property type="match status" value="1"/>
</dbReference>
<comment type="caution">
    <text evidence="10">The sequence shown here is derived from an EMBL/GenBank/DDBJ whole genome shotgun (WGS) entry which is preliminary data.</text>
</comment>
<dbReference type="STRING" id="1385519.N801_10600"/>
<keyword evidence="11" id="KW-1185">Reference proteome</keyword>
<feature type="domain" description="Acyltransferase 3" evidence="9">
    <location>
        <begin position="22"/>
        <end position="275"/>
    </location>
</feature>
<feature type="transmembrane region" description="Helical" evidence="8">
    <location>
        <begin position="101"/>
        <end position="120"/>
    </location>
</feature>
<feature type="transmembrane region" description="Helical" evidence="8">
    <location>
        <begin position="58"/>
        <end position="81"/>
    </location>
</feature>
<keyword evidence="4 8" id="KW-0812">Transmembrane</keyword>
<dbReference type="InterPro" id="IPR002656">
    <property type="entry name" value="Acyl_transf_3_dom"/>
</dbReference>
<dbReference type="PANTHER" id="PTHR40074:SF2">
    <property type="entry name" value="O-ACETYLTRANSFERASE WECH"/>
    <property type="match status" value="1"/>
</dbReference>
<dbReference type="AlphaFoldDB" id="A0A0A0JXV3"/>
<evidence type="ECO:0000259" key="9">
    <source>
        <dbReference type="Pfam" id="PF01757"/>
    </source>
</evidence>
<name>A0A0A0JXV3_9MICO</name>
<evidence type="ECO:0000256" key="6">
    <source>
        <dbReference type="ARBA" id="ARBA00023136"/>
    </source>
</evidence>
<evidence type="ECO:0000256" key="8">
    <source>
        <dbReference type="SAM" id="Phobius"/>
    </source>
</evidence>
<feature type="transmembrane region" description="Helical" evidence="8">
    <location>
        <begin position="140"/>
        <end position="163"/>
    </location>
</feature>
<evidence type="ECO:0000256" key="1">
    <source>
        <dbReference type="ARBA" id="ARBA00004651"/>
    </source>
</evidence>
<dbReference type="GO" id="GO:0005886">
    <property type="term" value="C:plasma membrane"/>
    <property type="evidence" value="ECO:0007669"/>
    <property type="project" value="UniProtKB-SubCell"/>
</dbReference>
<dbReference type="Pfam" id="PF01757">
    <property type="entry name" value="Acyl_transf_3"/>
    <property type="match status" value="1"/>
</dbReference>
<sequence length="315" mass="34032">MTADTRRSAPLHGSTGHDASTAWISWLRVVAIAGVVTIHTVGGTASMPGARETVRGQAAILLDIGAIFAVPVFVMISGALVLDPTRYRGAQAFLRRRIWRIVVPLVVWHLWYYVLIVVVMDVPMTPKAALVAAINGNLYSALYFFWIVLGLSLIAPVLIPFIADSGAKGALVAGLGFAAIPVVTIATMRLRGVSTVLTDLAWTWWLPYLGFFLLGWACRGALLHGWSLAVVGLGSTALGFTLAWQWRNPEAPSWLQTISPVSYYSLSVLLYSTGVFVTAHSLVRPAACSRRSRGRARRRWDGSSGTPLSASSPFT</sequence>